<dbReference type="EMBL" id="BSFF01000002">
    <property type="protein sequence ID" value="GLK55676.1"/>
    <property type="molecule type" value="Genomic_DNA"/>
</dbReference>
<evidence type="ECO:0000313" key="3">
    <source>
        <dbReference type="Proteomes" id="UP001143400"/>
    </source>
</evidence>
<organism evidence="2 3">
    <name type="scientific">Methylopila capsulata</name>
    <dbReference type="NCBI Taxonomy" id="61654"/>
    <lineage>
        <taxon>Bacteria</taxon>
        <taxon>Pseudomonadati</taxon>
        <taxon>Pseudomonadota</taxon>
        <taxon>Alphaproteobacteria</taxon>
        <taxon>Hyphomicrobiales</taxon>
        <taxon>Methylopilaceae</taxon>
        <taxon>Methylopila</taxon>
    </lineage>
</organism>
<evidence type="ECO:0008006" key="4">
    <source>
        <dbReference type="Google" id="ProtNLM"/>
    </source>
</evidence>
<gene>
    <name evidence="2" type="ORF">GCM10008170_16950</name>
</gene>
<feature type="region of interest" description="Disordered" evidence="1">
    <location>
        <begin position="104"/>
        <end position="123"/>
    </location>
</feature>
<proteinExistence type="predicted"/>
<protein>
    <recommendedName>
        <fullName evidence="4">DUF2946 domain-containing protein</fullName>
    </recommendedName>
</protein>
<name>A0A9W6MS53_9HYPH</name>
<dbReference type="AlphaFoldDB" id="A0A9W6MS53"/>
<reference evidence="2" key="1">
    <citation type="journal article" date="2014" name="Int. J. Syst. Evol. Microbiol.">
        <title>Complete genome sequence of Corynebacterium casei LMG S-19264T (=DSM 44701T), isolated from a smear-ripened cheese.</title>
        <authorList>
            <consortium name="US DOE Joint Genome Institute (JGI-PGF)"/>
            <person name="Walter F."/>
            <person name="Albersmeier A."/>
            <person name="Kalinowski J."/>
            <person name="Ruckert C."/>
        </authorList>
    </citation>
    <scope>NUCLEOTIDE SEQUENCE</scope>
    <source>
        <strain evidence="2">VKM B-1606</strain>
    </source>
</reference>
<evidence type="ECO:0000313" key="2">
    <source>
        <dbReference type="EMBL" id="GLK55676.1"/>
    </source>
</evidence>
<evidence type="ECO:0000256" key="1">
    <source>
        <dbReference type="SAM" id="MobiDB-lite"/>
    </source>
</evidence>
<dbReference type="Proteomes" id="UP001143400">
    <property type="component" value="Unassembled WGS sequence"/>
</dbReference>
<comment type="caution">
    <text evidence="2">The sequence shown here is derived from an EMBL/GenBank/DDBJ whole genome shotgun (WGS) entry which is preliminary data.</text>
</comment>
<accession>A0A9W6MS53</accession>
<reference evidence="2" key="2">
    <citation type="submission" date="2023-01" db="EMBL/GenBank/DDBJ databases">
        <authorList>
            <person name="Sun Q."/>
            <person name="Evtushenko L."/>
        </authorList>
    </citation>
    <scope>NUCLEOTIDE SEQUENCE</scope>
    <source>
        <strain evidence="2">VKM B-1606</strain>
    </source>
</reference>
<sequence>MVMWRRTGGALRGLLLAYLLVLQAALGGLALGSQPISAAAADVHCGSWSGPAEGSGKGHAALPGCCVAGCLMLGAVMAPPPSFPATPVAGDDHIVRASAEAQAAAPALFERSPRSTRGPPAEA</sequence>